<gene>
    <name evidence="7" type="ORF">J7T54_007060</name>
</gene>
<dbReference type="GeneID" id="75833537"/>
<evidence type="ECO:0000313" key="7">
    <source>
        <dbReference type="EMBL" id="KAI6785418.1"/>
    </source>
</evidence>
<protein>
    <submittedName>
        <fullName evidence="7">Membrane protein-like protein</fullName>
    </submittedName>
</protein>
<reference evidence="7" key="2">
    <citation type="submission" date="2022-07" db="EMBL/GenBank/DDBJ databases">
        <authorList>
            <person name="Goncalves M.F.M."/>
            <person name="Hilario S."/>
            <person name="Van De Peer Y."/>
            <person name="Esteves A.C."/>
            <person name="Alves A."/>
        </authorList>
    </citation>
    <scope>NUCLEOTIDE SEQUENCE</scope>
    <source>
        <strain evidence="7">MUM 19.33</strain>
    </source>
</reference>
<dbReference type="GO" id="GO:0022857">
    <property type="term" value="F:transmembrane transporter activity"/>
    <property type="evidence" value="ECO:0007669"/>
    <property type="project" value="InterPro"/>
</dbReference>
<feature type="transmembrane region" description="Helical" evidence="6">
    <location>
        <begin position="236"/>
        <end position="256"/>
    </location>
</feature>
<evidence type="ECO:0000313" key="8">
    <source>
        <dbReference type="Proteomes" id="UP001055219"/>
    </source>
</evidence>
<feature type="transmembrane region" description="Helical" evidence="6">
    <location>
        <begin position="136"/>
        <end position="155"/>
    </location>
</feature>
<dbReference type="PANTHER" id="PTHR23507">
    <property type="entry name" value="ZGC:174356"/>
    <property type="match status" value="1"/>
</dbReference>
<feature type="transmembrane region" description="Helical" evidence="6">
    <location>
        <begin position="66"/>
        <end position="85"/>
    </location>
</feature>
<comment type="caution">
    <text evidence="7">The sequence shown here is derived from an EMBL/GenBank/DDBJ whole genome shotgun (WGS) entry which is preliminary data.</text>
</comment>
<dbReference type="GO" id="GO:0016020">
    <property type="term" value="C:membrane"/>
    <property type="evidence" value="ECO:0007669"/>
    <property type="project" value="UniProtKB-SubCell"/>
</dbReference>
<feature type="transmembrane region" description="Helical" evidence="6">
    <location>
        <begin position="493"/>
        <end position="517"/>
    </location>
</feature>
<dbReference type="SUPFAM" id="SSF103473">
    <property type="entry name" value="MFS general substrate transporter"/>
    <property type="match status" value="1"/>
</dbReference>
<feature type="transmembrane region" description="Helical" evidence="6">
    <location>
        <begin position="523"/>
        <end position="545"/>
    </location>
</feature>
<accession>A0A9P9Y8P5</accession>
<dbReference type="OrthoDB" id="3026777at2759"/>
<dbReference type="PANTHER" id="PTHR23507:SF40">
    <property type="entry name" value="TETRACYCLINE-EFFLUX TRANSPORTER"/>
    <property type="match status" value="1"/>
</dbReference>
<feature type="transmembrane region" description="Helical" evidence="6">
    <location>
        <begin position="194"/>
        <end position="216"/>
    </location>
</feature>
<reference evidence="7" key="1">
    <citation type="journal article" date="2021" name="J Fungi (Basel)">
        <title>Genomic and Metabolomic Analyses of the Marine Fungus Emericellopsis cladophorae: Insights into Saltwater Adaptability Mechanisms and Its Biosynthetic Potential.</title>
        <authorList>
            <person name="Goncalves M.F.M."/>
            <person name="Hilario S."/>
            <person name="Van de Peer Y."/>
            <person name="Esteves A.C."/>
            <person name="Alves A."/>
        </authorList>
    </citation>
    <scope>NUCLEOTIDE SEQUENCE</scope>
    <source>
        <strain evidence="7">MUM 19.33</strain>
    </source>
</reference>
<dbReference type="Gene3D" id="1.20.1250.20">
    <property type="entry name" value="MFS general substrate transporter like domains"/>
    <property type="match status" value="1"/>
</dbReference>
<feature type="transmembrane region" description="Helical" evidence="6">
    <location>
        <begin position="167"/>
        <end position="188"/>
    </location>
</feature>
<dbReference type="Pfam" id="PF07690">
    <property type="entry name" value="MFS_1"/>
    <property type="match status" value="2"/>
</dbReference>
<feature type="transmembrane region" description="Helical" evidence="6">
    <location>
        <begin position="460"/>
        <end position="481"/>
    </location>
</feature>
<dbReference type="Proteomes" id="UP001055219">
    <property type="component" value="Unassembled WGS sequence"/>
</dbReference>
<keyword evidence="3 6" id="KW-1133">Transmembrane helix</keyword>
<name>A0A9P9Y8P5_9HYPO</name>
<comment type="subcellular location">
    <subcellularLocation>
        <location evidence="1">Membrane</location>
        <topology evidence="1">Multi-pass membrane protein</topology>
    </subcellularLocation>
</comment>
<keyword evidence="4 6" id="KW-0472">Membrane</keyword>
<evidence type="ECO:0000256" key="5">
    <source>
        <dbReference type="SAM" id="MobiDB-lite"/>
    </source>
</evidence>
<evidence type="ECO:0000256" key="2">
    <source>
        <dbReference type="ARBA" id="ARBA00022692"/>
    </source>
</evidence>
<dbReference type="InterPro" id="IPR011701">
    <property type="entry name" value="MFS"/>
</dbReference>
<dbReference type="EMBL" id="JAGIXG020000002">
    <property type="protein sequence ID" value="KAI6785418.1"/>
    <property type="molecule type" value="Genomic_DNA"/>
</dbReference>
<keyword evidence="8" id="KW-1185">Reference proteome</keyword>
<feature type="compositionally biased region" description="Basic and acidic residues" evidence="5">
    <location>
        <begin position="583"/>
        <end position="593"/>
    </location>
</feature>
<dbReference type="RefSeq" id="XP_051366274.1">
    <property type="nucleotide sequence ID" value="XM_051510345.1"/>
</dbReference>
<evidence type="ECO:0000256" key="6">
    <source>
        <dbReference type="SAM" id="Phobius"/>
    </source>
</evidence>
<evidence type="ECO:0000256" key="4">
    <source>
        <dbReference type="ARBA" id="ARBA00023136"/>
    </source>
</evidence>
<keyword evidence="2 6" id="KW-0812">Transmembrane</keyword>
<sequence>MSGPKSYDDDEGRTSPLIRELPDYESTETSQLLGAGHQRRESEEAEVVWDGDKDYEGLPWWRRPSVFWLLGPFALFTLAFGGIMVPKLNLILSLVCRQHFAERAAWDSTRPVAPVFVGGDNPQCQIPEIQAKVSTFILIMSFVTGALSAVVAPRLGRLSDRYGRTRLMAFASTGGLLGEILTVVIAKYADVIDYRWLILGSVFDGATGSLTAGSILSQSYTSDCTPPSKRAVYIGYTHACLFTGIALGPLLAGYLVKWTGSLLFIFYVVVGCHTVFILLLAFVIPESLVKSKREAAREAWAKEKESREHMMGSWLSRIQEVNPFEPLAILWPTGPGSSPKLRTNLVALAISDTIVLGSSIATGAVIILYSGYMFHWGTLKSSQFISALSFVRVFALLGVFPLINYFARVRPAQRRKANGVVTREKHGGADMVDIWVMRVAILSDVLGILGYIFARHDNVFFASGMLTAFGGLGSATIQAVITKHVPQRKIGQILGATGMLHALCRVVGPVVFNGIYAATVKTYPQAFFVVLCALFIFAFLTTFAIRPAVHWAYDDEEDEQEESESSPLHRRRELFGATSTDHLPIDEDQVRVE</sequence>
<feature type="region of interest" description="Disordered" evidence="5">
    <location>
        <begin position="556"/>
        <end position="593"/>
    </location>
</feature>
<evidence type="ECO:0000256" key="3">
    <source>
        <dbReference type="ARBA" id="ARBA00022989"/>
    </source>
</evidence>
<feature type="transmembrane region" description="Helical" evidence="6">
    <location>
        <begin position="435"/>
        <end position="454"/>
    </location>
</feature>
<dbReference type="InterPro" id="IPR036259">
    <property type="entry name" value="MFS_trans_sf"/>
</dbReference>
<feature type="transmembrane region" description="Helical" evidence="6">
    <location>
        <begin position="384"/>
        <end position="407"/>
    </location>
</feature>
<feature type="transmembrane region" description="Helical" evidence="6">
    <location>
        <begin position="262"/>
        <end position="284"/>
    </location>
</feature>
<dbReference type="AlphaFoldDB" id="A0A9P9Y8P5"/>
<organism evidence="7 8">
    <name type="scientific">Emericellopsis cladophorae</name>
    <dbReference type="NCBI Taxonomy" id="2686198"/>
    <lineage>
        <taxon>Eukaryota</taxon>
        <taxon>Fungi</taxon>
        <taxon>Dikarya</taxon>
        <taxon>Ascomycota</taxon>
        <taxon>Pezizomycotina</taxon>
        <taxon>Sordariomycetes</taxon>
        <taxon>Hypocreomycetidae</taxon>
        <taxon>Hypocreales</taxon>
        <taxon>Bionectriaceae</taxon>
        <taxon>Emericellopsis</taxon>
    </lineage>
</organism>
<feature type="region of interest" description="Disordered" evidence="5">
    <location>
        <begin position="1"/>
        <end position="39"/>
    </location>
</feature>
<feature type="transmembrane region" description="Helical" evidence="6">
    <location>
        <begin position="345"/>
        <end position="372"/>
    </location>
</feature>
<proteinExistence type="predicted"/>
<evidence type="ECO:0000256" key="1">
    <source>
        <dbReference type="ARBA" id="ARBA00004141"/>
    </source>
</evidence>